<dbReference type="EMBL" id="LPAD01000071">
    <property type="protein sequence ID" value="KVN83448.1"/>
    <property type="molecule type" value="Genomic_DNA"/>
</dbReference>
<accession>A0ABD4DZA6</accession>
<proteinExistence type="predicted"/>
<dbReference type="RefSeq" id="WP_060040288.1">
    <property type="nucleotide sequence ID" value="NZ_LPAD01000071.1"/>
</dbReference>
<gene>
    <name evidence="1" type="ORF">WJ68_16170</name>
</gene>
<evidence type="ECO:0000313" key="2">
    <source>
        <dbReference type="Proteomes" id="UP000057910"/>
    </source>
</evidence>
<organism evidence="1 2">
    <name type="scientific">Burkholderia ubonensis</name>
    <dbReference type="NCBI Taxonomy" id="101571"/>
    <lineage>
        <taxon>Bacteria</taxon>
        <taxon>Pseudomonadati</taxon>
        <taxon>Pseudomonadota</taxon>
        <taxon>Betaproteobacteria</taxon>
        <taxon>Burkholderiales</taxon>
        <taxon>Burkholderiaceae</taxon>
        <taxon>Burkholderia</taxon>
        <taxon>Burkholderia cepacia complex</taxon>
    </lineage>
</organism>
<comment type="caution">
    <text evidence="1">The sequence shown here is derived from an EMBL/GenBank/DDBJ whole genome shotgun (WGS) entry which is preliminary data.</text>
</comment>
<name>A0ABD4DZA6_9BURK</name>
<reference evidence="1 2" key="1">
    <citation type="submission" date="2015-11" db="EMBL/GenBank/DDBJ databases">
        <title>Expanding the genomic diversity of Burkholderia species for the development of highly accurate diagnostics.</title>
        <authorList>
            <person name="Sahl J."/>
            <person name="Keim P."/>
            <person name="Wagner D."/>
        </authorList>
    </citation>
    <scope>NUCLEOTIDE SEQUENCE [LARGE SCALE GENOMIC DNA]</scope>
    <source>
        <strain evidence="1 2">MSMB1585WGS</strain>
    </source>
</reference>
<protein>
    <submittedName>
        <fullName evidence="1">Uncharacterized protein</fullName>
    </submittedName>
</protein>
<evidence type="ECO:0000313" key="1">
    <source>
        <dbReference type="EMBL" id="KVN83448.1"/>
    </source>
</evidence>
<sequence length="64" mass="7020">MAIIYDATAGFIDTDLCKHDYTYNGPNGQMDSDTVTTPDGATKFKKTFTFTAMGLSSESAWIKQ</sequence>
<dbReference type="Proteomes" id="UP000057910">
    <property type="component" value="Unassembled WGS sequence"/>
</dbReference>
<dbReference type="AlphaFoldDB" id="A0ABD4DZA6"/>